<keyword evidence="2" id="KW-1185">Reference proteome</keyword>
<organism evidence="1 2">
    <name type="scientific">Streptacidiphilus cavernicola</name>
    <dbReference type="NCBI Taxonomy" id="3342716"/>
    <lineage>
        <taxon>Bacteria</taxon>
        <taxon>Bacillati</taxon>
        <taxon>Actinomycetota</taxon>
        <taxon>Actinomycetes</taxon>
        <taxon>Kitasatosporales</taxon>
        <taxon>Streptomycetaceae</taxon>
        <taxon>Streptacidiphilus</taxon>
    </lineage>
</organism>
<protein>
    <recommendedName>
        <fullName evidence="3">Tetratricopeptide repeat protein</fullName>
    </recommendedName>
</protein>
<reference evidence="1 2" key="1">
    <citation type="submission" date="2024-09" db="EMBL/GenBank/DDBJ databases">
        <authorList>
            <person name="Lee S.D."/>
        </authorList>
    </citation>
    <scope>NUCLEOTIDE SEQUENCE [LARGE SCALE GENOMIC DNA]</scope>
    <source>
        <strain evidence="1 2">N1-5</strain>
    </source>
</reference>
<evidence type="ECO:0008006" key="3">
    <source>
        <dbReference type="Google" id="ProtNLM"/>
    </source>
</evidence>
<evidence type="ECO:0000313" key="1">
    <source>
        <dbReference type="EMBL" id="MFC1406461.1"/>
    </source>
</evidence>
<dbReference type="EMBL" id="JBHEZZ010000029">
    <property type="protein sequence ID" value="MFC1406461.1"/>
    <property type="molecule type" value="Genomic_DNA"/>
</dbReference>
<proteinExistence type="predicted"/>
<name>A0ABV6UYH8_9ACTN</name>
<dbReference type="RefSeq" id="WP_380524793.1">
    <property type="nucleotide sequence ID" value="NZ_JBHEZZ010000029.1"/>
</dbReference>
<accession>A0ABV6UYH8</accession>
<gene>
    <name evidence="1" type="ORF">ACEZDJ_34720</name>
</gene>
<sequence length="45" mass="5188">MDFDRCAKTLHLARALTDRATMRLAARERYAEALADFREACSLTR</sequence>
<comment type="caution">
    <text evidence="1">The sequence shown here is derived from an EMBL/GenBank/DDBJ whole genome shotgun (WGS) entry which is preliminary data.</text>
</comment>
<evidence type="ECO:0000313" key="2">
    <source>
        <dbReference type="Proteomes" id="UP001592528"/>
    </source>
</evidence>
<dbReference type="Proteomes" id="UP001592528">
    <property type="component" value="Unassembled WGS sequence"/>
</dbReference>